<protein>
    <recommendedName>
        <fullName evidence="4 9">Protein TIC 214</fullName>
    </recommendedName>
    <alternativeName>
        <fullName evidence="8 9">Translocon at the inner envelope membrane of chloroplasts 214</fullName>
    </alternativeName>
</protein>
<keyword evidence="9 11" id="KW-0150">Chloroplast</keyword>
<evidence type="ECO:0000256" key="5">
    <source>
        <dbReference type="ARBA" id="ARBA00022692"/>
    </source>
</evidence>
<keyword evidence="7 9" id="KW-1133">Transmembrane helix</keyword>
<evidence type="ECO:0000256" key="10">
    <source>
        <dbReference type="SAM" id="MobiDB-lite"/>
    </source>
</evidence>
<feature type="transmembrane region" description="Helical" evidence="9">
    <location>
        <begin position="96"/>
        <end position="115"/>
    </location>
</feature>
<organism evidence="11">
    <name type="scientific">Adenocalymma schomburgkii</name>
    <dbReference type="NCBI Taxonomy" id="2099434"/>
    <lineage>
        <taxon>Eukaryota</taxon>
        <taxon>Viridiplantae</taxon>
        <taxon>Streptophyta</taxon>
        <taxon>Embryophyta</taxon>
        <taxon>Tracheophyta</taxon>
        <taxon>Spermatophyta</taxon>
        <taxon>Magnoliopsida</taxon>
        <taxon>eudicotyledons</taxon>
        <taxon>Gunneridae</taxon>
        <taxon>Pentapetalae</taxon>
        <taxon>asterids</taxon>
        <taxon>lamiids</taxon>
        <taxon>Lamiales</taxon>
        <taxon>Bignoniaceae</taxon>
        <taxon>Bignonieae</taxon>
        <taxon>Adenocalymma</taxon>
    </lineage>
</organism>
<keyword evidence="5 9" id="KW-0812">Transmembrane</keyword>
<dbReference type="Pfam" id="PF05758">
    <property type="entry name" value="Ycf1"/>
    <property type="match status" value="2"/>
</dbReference>
<evidence type="ECO:0000256" key="9">
    <source>
        <dbReference type="RuleBase" id="RU364085"/>
    </source>
</evidence>
<name>A0A2P1GH25_9LAMI</name>
<feature type="compositionally biased region" description="Basic and acidic residues" evidence="10">
    <location>
        <begin position="1481"/>
        <end position="1551"/>
    </location>
</feature>
<evidence type="ECO:0000256" key="6">
    <source>
        <dbReference type="ARBA" id="ARBA00022927"/>
    </source>
</evidence>
<dbReference type="PANTHER" id="PTHR33163:SF40">
    <property type="entry name" value="PROTEIN TIC 214"/>
    <property type="match status" value="1"/>
</dbReference>
<geneLocation type="chloroplast" evidence="11"/>
<dbReference type="EMBL" id="MG831866">
    <property type="protein sequence ID" value="AVM84253.1"/>
    <property type="molecule type" value="Genomic_DNA"/>
</dbReference>
<keyword evidence="9" id="KW-0472">Membrane</keyword>
<feature type="compositionally biased region" description="Acidic residues" evidence="10">
    <location>
        <begin position="276"/>
        <end position="287"/>
    </location>
</feature>
<dbReference type="EMBL" id="MG831866">
    <property type="protein sequence ID" value="AVM84252.1"/>
    <property type="molecule type" value="Genomic_DNA"/>
</dbReference>
<dbReference type="GO" id="GO:0015031">
    <property type="term" value="P:protein transport"/>
    <property type="evidence" value="ECO:0007669"/>
    <property type="project" value="UniProtKB-KW"/>
</dbReference>
<sequence length="1837" mass="218367">MYWEKPKGGCIMTFPSCGLGNRVVFLCMKIINSVVVVGLYYGFLTTFSIGHSYLLLFRAELIEEGIEKKVSARTGFIMGQLMVFISTYYAPLHLALGRPHTITVLALPYLLFHFINKDFFDYGSTTRNSMRNLSIQRVFLTHLIFPLFNHWILPSSMLARLVNIYMFRCNNKMLFVTSGFVGWLIGHILFMRGVGLGTVWIRQNRSIIWRWNNYLRSNKYLLDVKNFVLDVSELIPSMAQIFSLLFLVSSIYYLGRMPSPLFTKKLQEPSKKVEECAESEEESDVETACEMKGTNQEQKGFTQEDPSPSLFSEEKADPNKIAETEDEFHVRFTETDSKNRPVSDSSDSEESDLMNENDEFIDKEDKDLFFFDKPLVTLLFDLNRWNRPFRHIQNNQIEGGVRKEMSQYFFDICQSDGKERISFTYPPSLSIFLEMIKRRISPHTLEKSSSNELDNPWVYTNKQKVKNFNNEFINRIEALDKKKKYILLDILETRTRLCNDDSKKEYLYLSQGYDPFLSGALRGTIYNSPSIFIEKFGKNRIYGLLLPDTDYHEFEQKINGFEPTEIGSEEEEMSKKVPVWSYKLITEIEQESDDYPEEAPDDHEIRTRKPKRIVIFTANEQDTDPSIVNLNETGEPEEVALIRYSEQSDFRRGLIKGSMRVQRRKMGIWLFYQPHAHSPLFLDKIRKFPFFDFDDISGVINRIFRNWVRKEEAVKIVEDTDLQTKIEEKEGAEMRREEARIEIAEAWDNLPCGQSIRCLLLLIHSFSRKYILFPSFIIAKNLGRMLLLQRPEWYEDFQELNQEIHILCTYNGVPLSETEFPKDWFLDGIQIKILFPFRLKPWHKSNLGSSEKDLMQNNNEQEDFRFLTVWGKEARRPFDSPRKQPSFFKPVLKELEKKIRKLQKDSFQARMVFKGKTKLFQQASYESSEIKEEKDSIISNQIIHESFNQITSPSWKNSSVTEKKMKDLTDRTSTIRNRITNAKRFEKRQILKRRTAGLIGKLPLFFKSFIQRIYTDIFLSIMNIPRMNTELSLESTKKKCISNNEEEKMKNEEEKMKNEEEKMKNEEEKMKNEEEKMKNEEEKMKNEEEKMNKKKKNPIISTIKKALDSILNSNLISHLFYELSCVSQAYVFYKLSHQLSNSYKSVLQHQGSPFFLKPEIKAPFETQGMGHSSYEMNHWKGCLRGLRGHYQYDLSQIRWSRLIPEKWRNTVHQRRIAKNENFSKCQDQLIHFKKEKQFEVDSLSNQKENFQKSYRYDLLSYQFLNYEKKRECCFYRSPFQGNTNQEISYKTAKETLFDMQVNVPMKNYLGKVHIPEKMVDTRYLDWRILHFDLRKKVDIEAWSTIDTNRNQRKRVLINEYEIIHKNDLFYVNARIPAKIPEINPPNSNGFFDWMGMNEKMLKHPISNQELWFFPEFVLLSNAYKTKPWFIARKFLLNNSSSTQKEKINEGSFWIEKYRNQEEKKSTSRGDLKSVLPQQKDTQQKDTQQKDIEEKDTQQKDIEEKDTQQKDIEEKDTQQKDIEEKDTQQKDTQQKDTQQKDIEENYARSDMKKGKKKRKKSPAEIELELYLKRYFLFQLKFGETLTQRILNNIRMYCLLLRLIDPRKIILASIQKREMSLDIMLLGNLKKFIARGAFIVEPIRLSGTEDGQFIMYQTIGSSLVHKSKDQTKYQEKRYLSKKLFDKAIFLYDRISRNRDKKHFEEALLRLEEALLRHDRRNGRNRDKNHLGLLVPENIFSFRRRREFRIQISLNSKNRNDVDRNPVFWNRKNVKNSGQVSHDNNHLVREKKKFQLKKLKHFVWPNYRLEDLACMNRYWFDTNNGSRFSMLRIHLYPRLK</sequence>
<feature type="compositionally biased region" description="Basic and acidic residues" evidence="10">
    <location>
        <begin position="1046"/>
        <end position="1091"/>
    </location>
</feature>
<evidence type="ECO:0000256" key="2">
    <source>
        <dbReference type="ARBA" id="ARBA00009956"/>
    </source>
</evidence>
<comment type="similarity">
    <text evidence="2 9">Belongs to the TIC214 family.</text>
</comment>
<dbReference type="PANTHER" id="PTHR33163">
    <property type="entry name" value="PROTEIN TIC 214-RELATED"/>
    <property type="match status" value="1"/>
</dbReference>
<evidence type="ECO:0000256" key="3">
    <source>
        <dbReference type="ARBA" id="ARBA00011510"/>
    </source>
</evidence>
<feature type="transmembrane region" description="Helical" evidence="9">
    <location>
        <begin position="70"/>
        <end position="90"/>
    </location>
</feature>
<dbReference type="GO" id="GO:0009706">
    <property type="term" value="C:chloroplast inner membrane"/>
    <property type="evidence" value="ECO:0007669"/>
    <property type="project" value="UniProtKB-SubCell"/>
</dbReference>
<comment type="function">
    <text evidence="9">Involved in protein precursor import into chloroplasts. May be part of an intermediate translocation complex acting as a protein-conducting channel at the inner envelope.</text>
</comment>
<reference evidence="11" key="1">
    <citation type="journal article" date="2018" name="Mol. Phylogenet. Evol.">
        <title>Combining high-throughput sequencing and targeted loci data to infer the phylogeny of the "Adenocalymma-Neojobertia" clade (Bignonieae, Bignoniaceae).</title>
        <authorList>
            <person name="Fonseca L.H.M."/>
            <person name="Lohmann L.G."/>
        </authorList>
    </citation>
    <scope>NUCLEOTIDE SEQUENCE</scope>
</reference>
<evidence type="ECO:0000256" key="8">
    <source>
        <dbReference type="ARBA" id="ARBA00029978"/>
    </source>
</evidence>
<evidence type="ECO:0000313" key="11">
    <source>
        <dbReference type="EMBL" id="AVM84253.1"/>
    </source>
</evidence>
<feature type="compositionally biased region" description="Basic and acidic residues" evidence="10">
    <location>
        <begin position="312"/>
        <end position="341"/>
    </location>
</feature>
<feature type="compositionally biased region" description="Polar residues" evidence="10">
    <location>
        <begin position="293"/>
        <end position="310"/>
    </location>
</feature>
<feature type="transmembrane region" description="Helical" evidence="9">
    <location>
        <begin position="38"/>
        <end position="58"/>
    </location>
</feature>
<feature type="region of interest" description="Disordered" evidence="10">
    <location>
        <begin position="1463"/>
        <end position="1557"/>
    </location>
</feature>
<comment type="subcellular location">
    <subcellularLocation>
        <location evidence="1">Plastid membrane</location>
        <topology evidence="1">Multi-pass membrane protein</topology>
    </subcellularLocation>
    <subcellularLocation>
        <location evidence="9">Plastid</location>
        <location evidence="9">Chloroplast inner membrane</location>
    </subcellularLocation>
</comment>
<comment type="subunit">
    <text evidence="3 9">Part of the Tic complex.</text>
</comment>
<feature type="region of interest" description="Disordered" evidence="10">
    <location>
        <begin position="1046"/>
        <end position="1093"/>
    </location>
</feature>
<keyword evidence="9" id="KW-1001">Plastid inner membrane</keyword>
<proteinExistence type="inferred from homology"/>
<evidence type="ECO:0000256" key="4">
    <source>
        <dbReference type="ARBA" id="ARBA00016640"/>
    </source>
</evidence>
<gene>
    <name evidence="11" type="primary">ycf1</name>
    <name evidence="9" type="synonym">TIC214</name>
</gene>
<dbReference type="InterPro" id="IPR008896">
    <property type="entry name" value="TIC214"/>
</dbReference>
<feature type="transmembrane region" description="Helical" evidence="9">
    <location>
        <begin position="135"/>
        <end position="153"/>
    </location>
</feature>
<feature type="transmembrane region" description="Helical" evidence="9">
    <location>
        <begin position="173"/>
        <end position="201"/>
    </location>
</feature>
<keyword evidence="9 11" id="KW-0934">Plastid</keyword>
<feature type="transmembrane region" description="Helical" evidence="9">
    <location>
        <begin position="234"/>
        <end position="255"/>
    </location>
</feature>
<evidence type="ECO:0000256" key="7">
    <source>
        <dbReference type="ARBA" id="ARBA00022989"/>
    </source>
</evidence>
<feature type="region of interest" description="Disordered" evidence="10">
    <location>
        <begin position="273"/>
        <end position="354"/>
    </location>
</feature>
<keyword evidence="9" id="KW-0813">Transport</keyword>
<accession>A0A2P1GH25</accession>
<keyword evidence="6 9" id="KW-0653">Protein transport</keyword>
<evidence type="ECO:0000256" key="1">
    <source>
        <dbReference type="ARBA" id="ARBA00004446"/>
    </source>
</evidence>